<evidence type="ECO:0000313" key="7">
    <source>
        <dbReference type="Proteomes" id="UP000575985"/>
    </source>
</evidence>
<dbReference type="Gene3D" id="1.10.357.10">
    <property type="entry name" value="Tetracycline Repressor, domain 2"/>
    <property type="match status" value="1"/>
</dbReference>
<evidence type="ECO:0000256" key="4">
    <source>
        <dbReference type="PROSITE-ProRule" id="PRU00335"/>
    </source>
</evidence>
<evidence type="ECO:0000313" key="6">
    <source>
        <dbReference type="EMBL" id="NYI93939.1"/>
    </source>
</evidence>
<dbReference type="PANTHER" id="PTHR30055">
    <property type="entry name" value="HTH-TYPE TRANSCRIPTIONAL REGULATOR RUTR"/>
    <property type="match status" value="1"/>
</dbReference>
<dbReference type="InterPro" id="IPR001647">
    <property type="entry name" value="HTH_TetR"/>
</dbReference>
<keyword evidence="2 4" id="KW-0238">DNA-binding</keyword>
<feature type="domain" description="HTH tetR-type" evidence="5">
    <location>
        <begin position="33"/>
        <end position="93"/>
    </location>
</feature>
<dbReference type="GO" id="GO:0000976">
    <property type="term" value="F:transcription cis-regulatory region binding"/>
    <property type="evidence" value="ECO:0007669"/>
    <property type="project" value="TreeGrafter"/>
</dbReference>
<evidence type="ECO:0000256" key="2">
    <source>
        <dbReference type="ARBA" id="ARBA00023125"/>
    </source>
</evidence>
<feature type="DNA-binding region" description="H-T-H motif" evidence="4">
    <location>
        <begin position="56"/>
        <end position="75"/>
    </location>
</feature>
<gene>
    <name evidence="6" type="ORF">HNR12_000216</name>
</gene>
<dbReference type="EMBL" id="JACCFO010000001">
    <property type="protein sequence ID" value="NYI93939.1"/>
    <property type="molecule type" value="Genomic_DNA"/>
</dbReference>
<organism evidence="6 7">
    <name type="scientific">Streptomonospora nanhaiensis</name>
    <dbReference type="NCBI Taxonomy" id="1323731"/>
    <lineage>
        <taxon>Bacteria</taxon>
        <taxon>Bacillati</taxon>
        <taxon>Actinomycetota</taxon>
        <taxon>Actinomycetes</taxon>
        <taxon>Streptosporangiales</taxon>
        <taxon>Nocardiopsidaceae</taxon>
        <taxon>Streptomonospora</taxon>
    </lineage>
</organism>
<dbReference type="SUPFAM" id="SSF48498">
    <property type="entry name" value="Tetracyclin repressor-like, C-terminal domain"/>
    <property type="match status" value="1"/>
</dbReference>
<dbReference type="Pfam" id="PF00440">
    <property type="entry name" value="TetR_N"/>
    <property type="match status" value="1"/>
</dbReference>
<keyword evidence="3" id="KW-0804">Transcription</keyword>
<dbReference type="InterPro" id="IPR050109">
    <property type="entry name" value="HTH-type_TetR-like_transc_reg"/>
</dbReference>
<dbReference type="Proteomes" id="UP000575985">
    <property type="component" value="Unassembled WGS sequence"/>
</dbReference>
<dbReference type="InterPro" id="IPR009057">
    <property type="entry name" value="Homeodomain-like_sf"/>
</dbReference>
<proteinExistence type="predicted"/>
<dbReference type="RefSeq" id="WP_179765693.1">
    <property type="nucleotide sequence ID" value="NZ_JACCFO010000001.1"/>
</dbReference>
<name>A0A853BF84_9ACTN</name>
<dbReference type="Pfam" id="PF02909">
    <property type="entry name" value="TetR_C_1"/>
    <property type="match status" value="1"/>
</dbReference>
<sequence>MATPDQGGAEELEERLALLWGVQERPNRGPKPKLSVDKIVAAAVAVADAEGLDAVSMQRVAADLGYTTMSLYRYVRSKEQLVVLMADAALGRAPQPRAGADWRQRMEELVTAVMALYRRRPWLLRLDISGPPMAPMQLTWFDAYLGALAGTRLSMAERISTVTFIDGASRELARIAIHSEHARRRSGVSAAAALTSYSQALRRFADPERYPHVAAAAAEGVFDPPPGAADPGAEEFVDDIGVDAAFGLHRLLDGVESYVRARSGAERADG</sequence>
<evidence type="ECO:0000256" key="3">
    <source>
        <dbReference type="ARBA" id="ARBA00023163"/>
    </source>
</evidence>
<reference evidence="6 7" key="1">
    <citation type="submission" date="2020-07" db="EMBL/GenBank/DDBJ databases">
        <title>Sequencing the genomes of 1000 actinobacteria strains.</title>
        <authorList>
            <person name="Klenk H.-P."/>
        </authorList>
    </citation>
    <scope>NUCLEOTIDE SEQUENCE [LARGE SCALE GENOMIC DNA]</scope>
    <source>
        <strain evidence="6 7">DSM 45927</strain>
    </source>
</reference>
<dbReference type="GO" id="GO:0045892">
    <property type="term" value="P:negative regulation of DNA-templated transcription"/>
    <property type="evidence" value="ECO:0007669"/>
    <property type="project" value="InterPro"/>
</dbReference>
<protein>
    <submittedName>
        <fullName evidence="6">AcrR family transcriptional regulator</fullName>
    </submittedName>
</protein>
<dbReference type="PROSITE" id="PS50977">
    <property type="entry name" value="HTH_TETR_2"/>
    <property type="match status" value="1"/>
</dbReference>
<keyword evidence="7" id="KW-1185">Reference proteome</keyword>
<keyword evidence="1" id="KW-0805">Transcription regulation</keyword>
<dbReference type="GO" id="GO:0003700">
    <property type="term" value="F:DNA-binding transcription factor activity"/>
    <property type="evidence" value="ECO:0007669"/>
    <property type="project" value="TreeGrafter"/>
</dbReference>
<comment type="caution">
    <text evidence="6">The sequence shown here is derived from an EMBL/GenBank/DDBJ whole genome shotgun (WGS) entry which is preliminary data.</text>
</comment>
<evidence type="ECO:0000256" key="1">
    <source>
        <dbReference type="ARBA" id="ARBA00023015"/>
    </source>
</evidence>
<dbReference type="SUPFAM" id="SSF46689">
    <property type="entry name" value="Homeodomain-like"/>
    <property type="match status" value="1"/>
</dbReference>
<dbReference type="InterPro" id="IPR036271">
    <property type="entry name" value="Tet_transcr_reg_TetR-rel_C_sf"/>
</dbReference>
<dbReference type="PANTHER" id="PTHR30055:SF151">
    <property type="entry name" value="TRANSCRIPTIONAL REGULATORY PROTEIN"/>
    <property type="match status" value="1"/>
</dbReference>
<evidence type="ECO:0000259" key="5">
    <source>
        <dbReference type="PROSITE" id="PS50977"/>
    </source>
</evidence>
<dbReference type="Gene3D" id="1.10.10.60">
    <property type="entry name" value="Homeodomain-like"/>
    <property type="match status" value="1"/>
</dbReference>
<dbReference type="AlphaFoldDB" id="A0A853BF84"/>
<accession>A0A853BF84</accession>
<dbReference type="InterPro" id="IPR004111">
    <property type="entry name" value="Repressor_TetR_C"/>
</dbReference>